<dbReference type="STRING" id="402881.Plav_2370"/>
<name>A7HVP7_PARL1</name>
<organism evidence="1 2">
    <name type="scientific">Parvibaculum lavamentivorans (strain DS-1 / DSM 13023 / NCIMB 13966)</name>
    <dbReference type="NCBI Taxonomy" id="402881"/>
    <lineage>
        <taxon>Bacteria</taxon>
        <taxon>Pseudomonadati</taxon>
        <taxon>Pseudomonadota</taxon>
        <taxon>Alphaproteobacteria</taxon>
        <taxon>Hyphomicrobiales</taxon>
        <taxon>Parvibaculaceae</taxon>
        <taxon>Parvibaculum</taxon>
    </lineage>
</organism>
<dbReference type="Proteomes" id="UP000006377">
    <property type="component" value="Chromosome"/>
</dbReference>
<sequence length="127" mass="14224">MPPLVRRFHMAQSIKLADDIMKIVRRESELQSRSVSGQVAHWVRIGRAIEKSGNFDYARITAALSGEIGTVDLTCEEKDVWLDSFVEKMGQPGSDEEAWFARRRQLGLGVGLDTNGNFVREKTAGET</sequence>
<evidence type="ECO:0000313" key="2">
    <source>
        <dbReference type="Proteomes" id="UP000006377"/>
    </source>
</evidence>
<proteinExistence type="predicted"/>
<keyword evidence="2" id="KW-1185">Reference proteome</keyword>
<dbReference type="EMBL" id="CP000774">
    <property type="protein sequence ID" value="ABS63980.1"/>
    <property type="molecule type" value="Genomic_DNA"/>
</dbReference>
<evidence type="ECO:0000313" key="1">
    <source>
        <dbReference type="EMBL" id="ABS63980.1"/>
    </source>
</evidence>
<accession>A7HVP7</accession>
<dbReference type="InterPro" id="IPR021831">
    <property type="entry name" value="ParD-like"/>
</dbReference>
<dbReference type="AlphaFoldDB" id="A7HVP7"/>
<dbReference type="eggNOG" id="ENOG5032WTJ">
    <property type="taxonomic scope" value="Bacteria"/>
</dbReference>
<protein>
    <recommendedName>
        <fullName evidence="3">ParD-like antitoxin of type II toxin-antitoxin system</fullName>
    </recommendedName>
</protein>
<dbReference type="Pfam" id="PF11903">
    <property type="entry name" value="ParD_like"/>
    <property type="match status" value="1"/>
</dbReference>
<evidence type="ECO:0008006" key="3">
    <source>
        <dbReference type="Google" id="ProtNLM"/>
    </source>
</evidence>
<reference evidence="1 2" key="1">
    <citation type="journal article" date="2011" name="Stand. Genomic Sci.">
        <title>Complete genome sequence of Parvibaculum lavamentivorans type strain (DS-1(T)).</title>
        <authorList>
            <person name="Schleheck D."/>
            <person name="Weiss M."/>
            <person name="Pitluck S."/>
            <person name="Bruce D."/>
            <person name="Land M.L."/>
            <person name="Han S."/>
            <person name="Saunders E."/>
            <person name="Tapia R."/>
            <person name="Detter C."/>
            <person name="Brettin T."/>
            <person name="Han J."/>
            <person name="Woyke T."/>
            <person name="Goodwin L."/>
            <person name="Pennacchio L."/>
            <person name="Nolan M."/>
            <person name="Cook A.M."/>
            <person name="Kjelleberg S."/>
            <person name="Thomas T."/>
        </authorList>
    </citation>
    <scope>NUCLEOTIDE SEQUENCE [LARGE SCALE GENOMIC DNA]</scope>
    <source>
        <strain evidence="2">DS-1 / DSM 13023 / NCIMB 13966</strain>
    </source>
</reference>
<dbReference type="KEGG" id="pla:Plav_2370"/>
<dbReference type="HOGENOM" id="CLU_2071316_0_0_5"/>
<gene>
    <name evidence="1" type="ordered locus">Plav_2370</name>
</gene>